<sequence length="225" mass="25489">MCFAESVNRINAEQCSRYSPQYHTRGSASSTFEYSFYGLGNRFANADFQRDLCSRNLPFRSLYRLTKAFRTLQCYVIPIRLGAAHPLQVCRTGSESPCILDSTAFGNGPPAQKVENCIQNILKPEEIKSVFQFVEDNYYKYKSDNIPGAVKEYCNDDDDTRHDAYDKTLNGVLAYEKKVCADGDKAGECSRVGQTIVRVALFKNSVNKEKQCVHKMVNYCIFLKG</sequence>
<comment type="caution">
    <text evidence="1">The sequence shown here is derived from an EMBL/GenBank/DDBJ whole genome shotgun (WGS) entry which is preliminary data.</text>
</comment>
<name>A0A4Y2ABX5_ARAVE</name>
<dbReference type="EMBL" id="BGPR01000010">
    <property type="protein sequence ID" value="GBL76454.1"/>
    <property type="molecule type" value="Genomic_DNA"/>
</dbReference>
<reference evidence="1 2" key="1">
    <citation type="journal article" date="2019" name="Sci. Rep.">
        <title>Orb-weaving spider Araneus ventricosus genome elucidates the spidroin gene catalogue.</title>
        <authorList>
            <person name="Kono N."/>
            <person name="Nakamura H."/>
            <person name="Ohtoshi R."/>
            <person name="Moran D.A.P."/>
            <person name="Shinohara A."/>
            <person name="Yoshida Y."/>
            <person name="Fujiwara M."/>
            <person name="Mori M."/>
            <person name="Tomita M."/>
            <person name="Arakawa K."/>
        </authorList>
    </citation>
    <scope>NUCLEOTIDE SEQUENCE [LARGE SCALE GENOMIC DNA]</scope>
</reference>
<keyword evidence="2" id="KW-1185">Reference proteome</keyword>
<evidence type="ECO:0000313" key="2">
    <source>
        <dbReference type="Proteomes" id="UP000499080"/>
    </source>
</evidence>
<proteinExistence type="predicted"/>
<organism evidence="1 2">
    <name type="scientific">Araneus ventricosus</name>
    <name type="common">Orbweaver spider</name>
    <name type="synonym">Epeira ventricosa</name>
    <dbReference type="NCBI Taxonomy" id="182803"/>
    <lineage>
        <taxon>Eukaryota</taxon>
        <taxon>Metazoa</taxon>
        <taxon>Ecdysozoa</taxon>
        <taxon>Arthropoda</taxon>
        <taxon>Chelicerata</taxon>
        <taxon>Arachnida</taxon>
        <taxon>Araneae</taxon>
        <taxon>Araneomorphae</taxon>
        <taxon>Entelegynae</taxon>
        <taxon>Araneoidea</taxon>
        <taxon>Araneidae</taxon>
        <taxon>Araneus</taxon>
    </lineage>
</organism>
<accession>A0A4Y2ABX5</accession>
<gene>
    <name evidence="1" type="ORF">AVEN_53216_1</name>
</gene>
<protein>
    <submittedName>
        <fullName evidence="1">Uncharacterized protein</fullName>
    </submittedName>
</protein>
<dbReference type="Proteomes" id="UP000499080">
    <property type="component" value="Unassembled WGS sequence"/>
</dbReference>
<evidence type="ECO:0000313" key="1">
    <source>
        <dbReference type="EMBL" id="GBL76454.1"/>
    </source>
</evidence>
<dbReference type="AlphaFoldDB" id="A0A4Y2ABX5"/>